<evidence type="ECO:0000256" key="1">
    <source>
        <dbReference type="SAM" id="MobiDB-lite"/>
    </source>
</evidence>
<organism evidence="3 4">
    <name type="scientific">Brassica cretica</name>
    <name type="common">Mustard</name>
    <dbReference type="NCBI Taxonomy" id="69181"/>
    <lineage>
        <taxon>Eukaryota</taxon>
        <taxon>Viridiplantae</taxon>
        <taxon>Streptophyta</taxon>
        <taxon>Embryophyta</taxon>
        <taxon>Tracheophyta</taxon>
        <taxon>Spermatophyta</taxon>
        <taxon>Magnoliopsida</taxon>
        <taxon>eudicotyledons</taxon>
        <taxon>Gunneridae</taxon>
        <taxon>Pentapetalae</taxon>
        <taxon>rosids</taxon>
        <taxon>malvids</taxon>
        <taxon>Brassicales</taxon>
        <taxon>Brassicaceae</taxon>
        <taxon>Brassiceae</taxon>
        <taxon>Brassica</taxon>
    </lineage>
</organism>
<keyword evidence="2" id="KW-0472">Membrane</keyword>
<name>A0ABQ7BFW2_BRACR</name>
<gene>
    <name evidence="3" type="ORF">DY000_02042160</name>
</gene>
<keyword evidence="4" id="KW-1185">Reference proteome</keyword>
<evidence type="ECO:0000256" key="2">
    <source>
        <dbReference type="SAM" id="Phobius"/>
    </source>
</evidence>
<evidence type="ECO:0000313" key="4">
    <source>
        <dbReference type="Proteomes" id="UP000266723"/>
    </source>
</evidence>
<dbReference type="EMBL" id="QGKV02001507">
    <property type="protein sequence ID" value="KAF3531433.1"/>
    <property type="molecule type" value="Genomic_DNA"/>
</dbReference>
<protein>
    <submittedName>
        <fullName evidence="3">Uncharacterized protein</fullName>
    </submittedName>
</protein>
<feature type="region of interest" description="Disordered" evidence="1">
    <location>
        <begin position="14"/>
        <end position="94"/>
    </location>
</feature>
<accession>A0ABQ7BFW2</accession>
<evidence type="ECO:0000313" key="3">
    <source>
        <dbReference type="EMBL" id="KAF3531433.1"/>
    </source>
</evidence>
<feature type="compositionally biased region" description="Polar residues" evidence="1">
    <location>
        <begin position="84"/>
        <end position="94"/>
    </location>
</feature>
<feature type="region of interest" description="Disordered" evidence="1">
    <location>
        <begin position="430"/>
        <end position="482"/>
    </location>
</feature>
<proteinExistence type="predicted"/>
<sequence>MTIVGVKIGHDGIDVRKSSEKPNLGQNFKSRENEQPKQIARRARPHHEPARPARTAVLPVEYPASSTVARASSPSEHGRDTCKTRSWTPQSNQTAASLNNATSFRINPFTTHLPMAAVLMVLFPYHGPFLVLDPTQTNTQSQDSKEPAQIIEISAMISPHKNKGLSWEFDQAKALRSIDPSLLNLGILTPVALTYQLPNWMLVPDGSKVPPITLFNDKDVEIMTSVRDYMSEAVLYVISGPGLVTKYQFFGRSPFTINDKTYLEEGITEDQHRQAIQSSMVYAFPDDQGENQDPAEFPSLTIDDIISMEQGVTFSPDDPSYYQPGDEVLYGEPVTLEELQNAEANFQGTMIVHQATPLEVETLNMWRENTQKEPYWDGMMDEEDNYEVYVTQSPHPTQGVEDVPLAPNQRVNAPQPATIIIIDDEDDASYTGSSNGINENDNITSAPPPEDIGLIANEQPKSAPAIRKGESSAEAEQNKTPPSHEVVVALPAAPIASNVKLCLDLTLGLGKNMSSSGTVPLCEEASDRYVILGLALSHVLLLYSLVYSLGFTYPGTERVYDLVNHIGCVFRYFIVDVVDPGSTPDVERCGRELDEQFLSHEQG</sequence>
<feature type="compositionally biased region" description="Polar residues" evidence="1">
    <location>
        <begin position="64"/>
        <end position="75"/>
    </location>
</feature>
<dbReference type="Proteomes" id="UP000266723">
    <property type="component" value="Unassembled WGS sequence"/>
</dbReference>
<comment type="caution">
    <text evidence="3">The sequence shown here is derived from an EMBL/GenBank/DDBJ whole genome shotgun (WGS) entry which is preliminary data.</text>
</comment>
<feature type="transmembrane region" description="Helical" evidence="2">
    <location>
        <begin position="529"/>
        <end position="549"/>
    </location>
</feature>
<reference evidence="3 4" key="1">
    <citation type="journal article" date="2020" name="BMC Genomics">
        <title>Intraspecific diversification of the crop wild relative Brassica cretica Lam. using demographic model selection.</title>
        <authorList>
            <person name="Kioukis A."/>
            <person name="Michalopoulou V.A."/>
            <person name="Briers L."/>
            <person name="Pirintsos S."/>
            <person name="Studholme D.J."/>
            <person name="Pavlidis P."/>
            <person name="Sarris P.F."/>
        </authorList>
    </citation>
    <scope>NUCLEOTIDE SEQUENCE [LARGE SCALE GENOMIC DNA]</scope>
    <source>
        <strain evidence="4">cv. PFS-1207/04</strain>
    </source>
</reference>
<feature type="compositionally biased region" description="Polar residues" evidence="1">
    <location>
        <begin position="430"/>
        <end position="445"/>
    </location>
</feature>
<keyword evidence="2" id="KW-0812">Transmembrane</keyword>
<keyword evidence="2" id="KW-1133">Transmembrane helix</keyword>